<dbReference type="InterPro" id="IPR036390">
    <property type="entry name" value="WH_DNA-bd_sf"/>
</dbReference>
<sequence>MSSETTPTSPDPEDGDLVQYVDDQLFSGGMGTLTDHVARKAALSDRRRYAILYYLWAREEVARKSLDEAIDDPGFDLTHHLGKLIDTGLVARVGTPEDTDSRQTFYRITHMGQQEITSDVQNITGSEPN</sequence>
<organism evidence="1 2">
    <name type="scientific">Halorubrum pallidum</name>
    <dbReference type="NCBI Taxonomy" id="1526114"/>
    <lineage>
        <taxon>Archaea</taxon>
        <taxon>Methanobacteriati</taxon>
        <taxon>Methanobacteriota</taxon>
        <taxon>Stenosarchaea group</taxon>
        <taxon>Halobacteria</taxon>
        <taxon>Halobacteriales</taxon>
        <taxon>Haloferacaceae</taxon>
        <taxon>Halorubrum</taxon>
    </lineage>
</organism>
<comment type="caution">
    <text evidence="1">The sequence shown here is derived from an EMBL/GenBank/DDBJ whole genome shotgun (WGS) entry which is preliminary data.</text>
</comment>
<dbReference type="Proteomes" id="UP001596274">
    <property type="component" value="Unassembled WGS sequence"/>
</dbReference>
<evidence type="ECO:0000313" key="1">
    <source>
        <dbReference type="EMBL" id="MFC6770745.1"/>
    </source>
</evidence>
<dbReference type="SUPFAM" id="SSF46785">
    <property type="entry name" value="Winged helix' DNA-binding domain"/>
    <property type="match status" value="1"/>
</dbReference>
<accession>A0ABD5SZU1</accession>
<dbReference type="Gene3D" id="1.10.10.10">
    <property type="entry name" value="Winged helix-like DNA-binding domain superfamily/Winged helix DNA-binding domain"/>
    <property type="match status" value="1"/>
</dbReference>
<gene>
    <name evidence="1" type="ORF">ACFQDD_04295</name>
</gene>
<dbReference type="InterPro" id="IPR011991">
    <property type="entry name" value="ArsR-like_HTH"/>
</dbReference>
<protein>
    <submittedName>
        <fullName evidence="1">Winged helix-turn-helix domain-containing protein</fullName>
    </submittedName>
</protein>
<reference evidence="1 2" key="1">
    <citation type="journal article" date="2019" name="Int. J. Syst. Evol. Microbiol.">
        <title>The Global Catalogue of Microorganisms (GCM) 10K type strain sequencing project: providing services to taxonomists for standard genome sequencing and annotation.</title>
        <authorList>
            <consortium name="The Broad Institute Genomics Platform"/>
            <consortium name="The Broad Institute Genome Sequencing Center for Infectious Disease"/>
            <person name="Wu L."/>
            <person name="Ma J."/>
        </authorList>
    </citation>
    <scope>NUCLEOTIDE SEQUENCE [LARGE SCALE GENOMIC DNA]</scope>
    <source>
        <strain evidence="1 2">PJ61</strain>
    </source>
</reference>
<dbReference type="EMBL" id="JBHSWT010000126">
    <property type="protein sequence ID" value="MFC6770745.1"/>
    <property type="molecule type" value="Genomic_DNA"/>
</dbReference>
<keyword evidence="2" id="KW-1185">Reference proteome</keyword>
<proteinExistence type="predicted"/>
<dbReference type="CDD" id="cd00090">
    <property type="entry name" value="HTH_ARSR"/>
    <property type="match status" value="1"/>
</dbReference>
<dbReference type="AlphaFoldDB" id="A0ABD5SZU1"/>
<evidence type="ECO:0000313" key="2">
    <source>
        <dbReference type="Proteomes" id="UP001596274"/>
    </source>
</evidence>
<dbReference type="InterPro" id="IPR036388">
    <property type="entry name" value="WH-like_DNA-bd_sf"/>
</dbReference>
<name>A0ABD5SZU1_9EURY</name>